<dbReference type="PANTHER" id="PTHR13887:SF14">
    <property type="entry name" value="DISULFIDE BOND FORMATION PROTEIN D"/>
    <property type="match status" value="1"/>
</dbReference>
<evidence type="ECO:0000256" key="6">
    <source>
        <dbReference type="SAM" id="MobiDB-lite"/>
    </source>
</evidence>
<proteinExistence type="inferred from homology"/>
<evidence type="ECO:0000256" key="3">
    <source>
        <dbReference type="ARBA" id="ARBA00023002"/>
    </source>
</evidence>
<gene>
    <name evidence="9" type="primary">bdbD</name>
    <name evidence="9" type="ORF">GCM10011391_11150</name>
</gene>
<sequence length="256" mass="29348">MPKNKKKNNKQRPQQRPAKKQNQNRWVIIVSTVFVLILVFAIVGIVINNKHNDAADTSQSSNQEKASSGQASYKNFDYNDQPSLGEKDAPVKIAEFGDYKCPYCKQFELSIFPKLEKDYIDTGKVQFYFFNYILFGNESWLAAEAAESIYHNYPEHFWDFHQLLYKNQGAEDKAWVTKDLLKKIAKQAVPNLDVKKLQWDMDHNTYEDNITKDITMGGQGLGTPTLFLNGKVLSTGDTFDYKNLKKQIDQALNAGE</sequence>
<evidence type="ECO:0000256" key="1">
    <source>
        <dbReference type="ARBA" id="ARBA00005791"/>
    </source>
</evidence>
<feature type="compositionally biased region" description="Polar residues" evidence="6">
    <location>
        <begin position="55"/>
        <end position="82"/>
    </location>
</feature>
<organism evidence="9 10">
    <name type="scientific">Pullulanibacillus camelliae</name>
    <dbReference type="NCBI Taxonomy" id="1707096"/>
    <lineage>
        <taxon>Bacteria</taxon>
        <taxon>Bacillati</taxon>
        <taxon>Bacillota</taxon>
        <taxon>Bacilli</taxon>
        <taxon>Bacillales</taxon>
        <taxon>Sporolactobacillaceae</taxon>
        <taxon>Pullulanibacillus</taxon>
    </lineage>
</organism>
<reference evidence="9" key="2">
    <citation type="submission" date="2020-09" db="EMBL/GenBank/DDBJ databases">
        <authorList>
            <person name="Sun Q."/>
            <person name="Zhou Y."/>
        </authorList>
    </citation>
    <scope>NUCLEOTIDE SEQUENCE</scope>
    <source>
        <strain evidence="9">CGMCC 1.15371</strain>
    </source>
</reference>
<feature type="transmembrane region" description="Helical" evidence="7">
    <location>
        <begin position="26"/>
        <end position="47"/>
    </location>
</feature>
<comment type="caution">
    <text evidence="9">The sequence shown here is derived from an EMBL/GenBank/DDBJ whole genome shotgun (WGS) entry which is preliminary data.</text>
</comment>
<dbReference type="SUPFAM" id="SSF52833">
    <property type="entry name" value="Thioredoxin-like"/>
    <property type="match status" value="1"/>
</dbReference>
<accession>A0A8J2VNM7</accession>
<dbReference type="PANTHER" id="PTHR13887">
    <property type="entry name" value="GLUTATHIONE S-TRANSFERASE KAPPA"/>
    <property type="match status" value="1"/>
</dbReference>
<keyword evidence="7" id="KW-0812">Transmembrane</keyword>
<keyword evidence="7" id="KW-1133">Transmembrane helix</keyword>
<evidence type="ECO:0000256" key="2">
    <source>
        <dbReference type="ARBA" id="ARBA00022729"/>
    </source>
</evidence>
<dbReference type="GO" id="GO:0016491">
    <property type="term" value="F:oxidoreductase activity"/>
    <property type="evidence" value="ECO:0007669"/>
    <property type="project" value="UniProtKB-KW"/>
</dbReference>
<name>A0A8J2VNM7_9BACL</name>
<evidence type="ECO:0000256" key="7">
    <source>
        <dbReference type="SAM" id="Phobius"/>
    </source>
</evidence>
<keyword evidence="7" id="KW-0472">Membrane</keyword>
<feature type="region of interest" description="Disordered" evidence="6">
    <location>
        <begin position="53"/>
        <end position="82"/>
    </location>
</feature>
<protein>
    <submittedName>
        <fullName evidence="9">Disulfide bond formation protein D</fullName>
    </submittedName>
</protein>
<dbReference type="InterPro" id="IPR036249">
    <property type="entry name" value="Thioredoxin-like_sf"/>
</dbReference>
<dbReference type="PROSITE" id="PS51352">
    <property type="entry name" value="THIOREDOXIN_2"/>
    <property type="match status" value="1"/>
</dbReference>
<evidence type="ECO:0000256" key="5">
    <source>
        <dbReference type="ARBA" id="ARBA00023284"/>
    </source>
</evidence>
<evidence type="ECO:0000313" key="9">
    <source>
        <dbReference type="EMBL" id="GGE34209.1"/>
    </source>
</evidence>
<comment type="similarity">
    <text evidence="1">Belongs to the thioredoxin family. DsbA subfamily.</text>
</comment>
<feature type="compositionally biased region" description="Basic residues" evidence="6">
    <location>
        <begin position="1"/>
        <end position="10"/>
    </location>
</feature>
<feature type="region of interest" description="Disordered" evidence="6">
    <location>
        <begin position="1"/>
        <end position="21"/>
    </location>
</feature>
<evidence type="ECO:0000256" key="4">
    <source>
        <dbReference type="ARBA" id="ARBA00023157"/>
    </source>
</evidence>
<dbReference type="EMBL" id="BMIR01000003">
    <property type="protein sequence ID" value="GGE34209.1"/>
    <property type="molecule type" value="Genomic_DNA"/>
</dbReference>
<keyword evidence="4" id="KW-1015">Disulfide bond</keyword>
<keyword evidence="10" id="KW-1185">Reference proteome</keyword>
<reference evidence="9" key="1">
    <citation type="journal article" date="2014" name="Int. J. Syst. Evol. Microbiol.">
        <title>Complete genome sequence of Corynebacterium casei LMG S-19264T (=DSM 44701T), isolated from a smear-ripened cheese.</title>
        <authorList>
            <consortium name="US DOE Joint Genome Institute (JGI-PGF)"/>
            <person name="Walter F."/>
            <person name="Albersmeier A."/>
            <person name="Kalinowski J."/>
            <person name="Ruckert C."/>
        </authorList>
    </citation>
    <scope>NUCLEOTIDE SEQUENCE</scope>
    <source>
        <strain evidence="9">CGMCC 1.15371</strain>
    </source>
</reference>
<dbReference type="InterPro" id="IPR012336">
    <property type="entry name" value="Thioredoxin-like_fold"/>
</dbReference>
<dbReference type="InterPro" id="IPR013766">
    <property type="entry name" value="Thioredoxin_domain"/>
</dbReference>
<dbReference type="Gene3D" id="3.40.30.10">
    <property type="entry name" value="Glutaredoxin"/>
    <property type="match status" value="1"/>
</dbReference>
<keyword evidence="5" id="KW-0676">Redox-active center</keyword>
<feature type="domain" description="Thioredoxin" evidence="8">
    <location>
        <begin position="52"/>
        <end position="253"/>
    </location>
</feature>
<dbReference type="Proteomes" id="UP000628775">
    <property type="component" value="Unassembled WGS sequence"/>
</dbReference>
<dbReference type="RefSeq" id="WP_188690353.1">
    <property type="nucleotide sequence ID" value="NZ_BMIR01000003.1"/>
</dbReference>
<feature type="compositionally biased region" description="Low complexity" evidence="6">
    <location>
        <begin position="11"/>
        <end position="21"/>
    </location>
</feature>
<evidence type="ECO:0000313" key="10">
    <source>
        <dbReference type="Proteomes" id="UP000628775"/>
    </source>
</evidence>
<dbReference type="Pfam" id="PF13462">
    <property type="entry name" value="Thioredoxin_4"/>
    <property type="match status" value="1"/>
</dbReference>
<dbReference type="AlphaFoldDB" id="A0A8J2VNM7"/>
<keyword evidence="2" id="KW-0732">Signal</keyword>
<keyword evidence="3" id="KW-0560">Oxidoreductase</keyword>
<evidence type="ECO:0000259" key="8">
    <source>
        <dbReference type="PROSITE" id="PS51352"/>
    </source>
</evidence>